<dbReference type="EMBL" id="VCAZ01000098">
    <property type="protein sequence ID" value="TSR99434.1"/>
    <property type="molecule type" value="Genomic_DNA"/>
</dbReference>
<dbReference type="SMART" id="SM01365">
    <property type="entry name" value="Op_neuropeptide"/>
    <property type="match status" value="1"/>
</dbReference>
<dbReference type="OrthoDB" id="8962839at2759"/>
<evidence type="ECO:0000256" key="5">
    <source>
        <dbReference type="ARBA" id="ARBA00022525"/>
    </source>
</evidence>
<evidence type="ECO:0000256" key="3">
    <source>
        <dbReference type="ARBA" id="ARBA00004613"/>
    </source>
</evidence>
<accession>A0A556V272</accession>
<dbReference type="PANTHER" id="PTHR11416:SF7">
    <property type="entry name" value="PRO-OPIOMELANOCORTIN"/>
    <property type="match status" value="1"/>
</dbReference>
<feature type="domain" description="Opiodes neuropeptide" evidence="11">
    <location>
        <begin position="79"/>
        <end position="107"/>
    </location>
</feature>
<dbReference type="GO" id="GO:0005184">
    <property type="term" value="F:neuropeptide hormone activity"/>
    <property type="evidence" value="ECO:0007669"/>
    <property type="project" value="TreeGrafter"/>
</dbReference>
<evidence type="ECO:0000256" key="6">
    <source>
        <dbReference type="ARBA" id="ARBA00022685"/>
    </source>
</evidence>
<dbReference type="InterPro" id="IPR013531">
    <property type="entry name" value="Mcrtin_ACTH_cent"/>
</dbReference>
<feature type="domain" description="Pro-opiomelanocortin/corticotropin ACTH central region" evidence="10">
    <location>
        <begin position="62"/>
        <end position="98"/>
    </location>
</feature>
<keyword evidence="5" id="KW-0964">Secreted</keyword>
<evidence type="ECO:0000313" key="13">
    <source>
        <dbReference type="Proteomes" id="UP000319801"/>
    </source>
</evidence>
<dbReference type="AlphaFoldDB" id="A0A556V272"/>
<dbReference type="InterPro" id="IPR001941">
    <property type="entry name" value="PMOC"/>
</dbReference>
<keyword evidence="6" id="KW-0165">Cleavage on pair of basic residues</keyword>
<sequence>MEHFRWGKPVSRKRRPVKVRASVTAGDEDTMEAPMETATASLTRRQLQEEQKKNANTKNTAKYRITHFRWNAPSATKRYGGFMKSLSERSHRPLLTLLRNIIAKNTQ</sequence>
<evidence type="ECO:0000313" key="12">
    <source>
        <dbReference type="EMBL" id="TSR99434.1"/>
    </source>
</evidence>
<keyword evidence="8" id="KW-0257">Endorphin</keyword>
<dbReference type="Pfam" id="PF08035">
    <property type="entry name" value="Op_neuropeptide"/>
    <property type="match status" value="1"/>
</dbReference>
<evidence type="ECO:0000256" key="2">
    <source>
        <dbReference type="ARBA" id="ARBA00003192"/>
    </source>
</evidence>
<comment type="similarity">
    <text evidence="4">Belongs to the POMC family.</text>
</comment>
<dbReference type="Pfam" id="PF00976">
    <property type="entry name" value="ACTH_domain"/>
    <property type="match status" value="2"/>
</dbReference>
<evidence type="ECO:0000256" key="4">
    <source>
        <dbReference type="ARBA" id="ARBA00005832"/>
    </source>
</evidence>
<protein>
    <submittedName>
        <fullName evidence="12">Pro-opiomelanocortin-1</fullName>
    </submittedName>
</protein>
<dbReference type="SMART" id="SM01363">
    <property type="entry name" value="ACTH_domain"/>
    <property type="match status" value="2"/>
</dbReference>
<evidence type="ECO:0000256" key="9">
    <source>
        <dbReference type="SAM" id="MobiDB-lite"/>
    </source>
</evidence>
<comment type="function">
    <text evidence="1">Stimulates the adrenal glands to release cortisol.</text>
</comment>
<dbReference type="InterPro" id="IPR050878">
    <property type="entry name" value="POMC-derived_peptides"/>
</dbReference>
<organism evidence="12 13">
    <name type="scientific">Bagarius yarrelli</name>
    <name type="common">Goonch</name>
    <name type="synonym">Bagrus yarrelli</name>
    <dbReference type="NCBI Taxonomy" id="175774"/>
    <lineage>
        <taxon>Eukaryota</taxon>
        <taxon>Metazoa</taxon>
        <taxon>Chordata</taxon>
        <taxon>Craniata</taxon>
        <taxon>Vertebrata</taxon>
        <taxon>Euteleostomi</taxon>
        <taxon>Actinopterygii</taxon>
        <taxon>Neopterygii</taxon>
        <taxon>Teleostei</taxon>
        <taxon>Ostariophysi</taxon>
        <taxon>Siluriformes</taxon>
        <taxon>Sisoridae</taxon>
        <taxon>Sisorinae</taxon>
        <taxon>Bagarius</taxon>
    </lineage>
</organism>
<reference evidence="12 13" key="1">
    <citation type="journal article" date="2019" name="Genome Biol. Evol.">
        <title>Whole-Genome Sequencing of the Giant Devil Catfish, Bagarius yarrelli.</title>
        <authorList>
            <person name="Jiang W."/>
            <person name="Lv Y."/>
            <person name="Cheng L."/>
            <person name="Yang K."/>
            <person name="Chao B."/>
            <person name="Wang X."/>
            <person name="Li Y."/>
            <person name="Pan X."/>
            <person name="You X."/>
            <person name="Zhang Y."/>
            <person name="Yang J."/>
            <person name="Li J."/>
            <person name="Zhang X."/>
            <person name="Liu S."/>
            <person name="Sun C."/>
            <person name="Yang J."/>
            <person name="Shi Q."/>
        </authorList>
    </citation>
    <scope>NUCLEOTIDE SEQUENCE [LARGE SCALE GENOMIC DNA]</scope>
    <source>
        <strain evidence="12">JWS20170419001</strain>
        <tissue evidence="12">Muscle</tissue>
    </source>
</reference>
<dbReference type="PRINTS" id="PR00383">
    <property type="entry name" value="MELANOCORTIN"/>
</dbReference>
<feature type="domain" description="Pro-opiomelanocortin/corticotropin ACTH central region" evidence="10">
    <location>
        <begin position="1"/>
        <end position="37"/>
    </location>
</feature>
<dbReference type="Proteomes" id="UP000319801">
    <property type="component" value="Unassembled WGS sequence"/>
</dbReference>
<gene>
    <name evidence="12" type="ORF">Baya_12204</name>
</gene>
<keyword evidence="7" id="KW-0372">Hormone</keyword>
<evidence type="ECO:0000256" key="8">
    <source>
        <dbReference type="ARBA" id="ARBA00023205"/>
    </source>
</evidence>
<comment type="subcellular location">
    <subcellularLocation>
        <location evidence="3">Secreted</location>
    </subcellularLocation>
</comment>
<feature type="region of interest" description="Disordered" evidence="9">
    <location>
        <begin position="1"/>
        <end position="35"/>
    </location>
</feature>
<dbReference type="GO" id="GO:0007218">
    <property type="term" value="P:neuropeptide signaling pathway"/>
    <property type="evidence" value="ECO:0007669"/>
    <property type="project" value="UniProtKB-KW"/>
</dbReference>
<proteinExistence type="inferred from homology"/>
<evidence type="ECO:0000256" key="7">
    <source>
        <dbReference type="ARBA" id="ARBA00022702"/>
    </source>
</evidence>
<evidence type="ECO:0000256" key="1">
    <source>
        <dbReference type="ARBA" id="ARBA00002965"/>
    </source>
</evidence>
<name>A0A556V272_BAGYA</name>
<dbReference type="GO" id="GO:0005576">
    <property type="term" value="C:extracellular region"/>
    <property type="evidence" value="ECO:0007669"/>
    <property type="project" value="UniProtKB-SubCell"/>
</dbReference>
<keyword evidence="13" id="KW-1185">Reference proteome</keyword>
<dbReference type="InterPro" id="IPR013532">
    <property type="entry name" value="Opioid_neuropept"/>
</dbReference>
<dbReference type="PANTHER" id="PTHR11416">
    <property type="entry name" value="PRO-OPIOMELANOCORTIN"/>
    <property type="match status" value="1"/>
</dbReference>
<comment type="function">
    <text evidence="2">Endogenous opiate.</text>
</comment>
<evidence type="ECO:0000259" key="10">
    <source>
        <dbReference type="SMART" id="SM01363"/>
    </source>
</evidence>
<comment type="caution">
    <text evidence="12">The sequence shown here is derived from an EMBL/GenBank/DDBJ whole genome shotgun (WGS) entry which is preliminary data.</text>
</comment>
<evidence type="ECO:0000259" key="11">
    <source>
        <dbReference type="SMART" id="SM01365"/>
    </source>
</evidence>